<keyword evidence="10 22" id="KW-0863">Zinc-finger</keyword>
<dbReference type="InterPro" id="IPR036236">
    <property type="entry name" value="Znf_C2H2_sf"/>
</dbReference>
<evidence type="ECO:0000256" key="7">
    <source>
        <dbReference type="ARBA" id="ARBA00022691"/>
    </source>
</evidence>
<feature type="region of interest" description="Disordered" evidence="23">
    <location>
        <begin position="210"/>
        <end position="261"/>
    </location>
</feature>
<keyword evidence="14" id="KW-0238">DNA-binding</keyword>
<dbReference type="GO" id="GO:0008170">
    <property type="term" value="F:N-methyltransferase activity"/>
    <property type="evidence" value="ECO:0007669"/>
    <property type="project" value="UniProtKB-ARBA"/>
</dbReference>
<dbReference type="Proteomes" id="UP001187531">
    <property type="component" value="Unassembled WGS sequence"/>
</dbReference>
<dbReference type="FunFam" id="2.170.270.10:FF:000019">
    <property type="entry name" value="PR domain zinc finger protein 1"/>
    <property type="match status" value="1"/>
</dbReference>
<dbReference type="FunFam" id="3.30.160.60:FF:000833">
    <property type="entry name" value="PR domain zinc finger protein"/>
    <property type="match status" value="1"/>
</dbReference>
<dbReference type="InterPro" id="IPR050331">
    <property type="entry name" value="Zinc_finger"/>
</dbReference>
<feature type="domain" description="C2H2-type" evidence="24">
    <location>
        <begin position="473"/>
        <end position="500"/>
    </location>
</feature>
<dbReference type="GO" id="GO:0002250">
    <property type="term" value="P:adaptive immune response"/>
    <property type="evidence" value="ECO:0007669"/>
    <property type="project" value="UniProtKB-KW"/>
</dbReference>
<dbReference type="SUPFAM" id="SSF82199">
    <property type="entry name" value="SET domain"/>
    <property type="match status" value="1"/>
</dbReference>
<feature type="domain" description="C2H2-type" evidence="24">
    <location>
        <begin position="501"/>
        <end position="528"/>
    </location>
</feature>
<evidence type="ECO:0000256" key="14">
    <source>
        <dbReference type="ARBA" id="ARBA00023125"/>
    </source>
</evidence>
<evidence type="ECO:0000256" key="23">
    <source>
        <dbReference type="SAM" id="MobiDB-lite"/>
    </source>
</evidence>
<dbReference type="GO" id="GO:0045087">
    <property type="term" value="P:innate immune response"/>
    <property type="evidence" value="ECO:0007669"/>
    <property type="project" value="UniProtKB-KW"/>
</dbReference>
<evidence type="ECO:0000256" key="4">
    <source>
        <dbReference type="ARBA" id="ARBA00022588"/>
    </source>
</evidence>
<feature type="domain" description="C2H2-type" evidence="24">
    <location>
        <begin position="529"/>
        <end position="556"/>
    </location>
</feature>
<evidence type="ECO:0000256" key="15">
    <source>
        <dbReference type="ARBA" id="ARBA00023130"/>
    </source>
</evidence>
<accession>A0AA88HQ79</accession>
<dbReference type="SUPFAM" id="SSF57667">
    <property type="entry name" value="beta-beta-alpha zinc fingers"/>
    <property type="match status" value="3"/>
</dbReference>
<keyword evidence="8" id="KW-0479">Metal-binding</keyword>
<evidence type="ECO:0000256" key="21">
    <source>
        <dbReference type="ARBA" id="ARBA00082169"/>
    </source>
</evidence>
<evidence type="ECO:0000259" key="25">
    <source>
        <dbReference type="PROSITE" id="PS50280"/>
    </source>
</evidence>
<evidence type="ECO:0000256" key="6">
    <source>
        <dbReference type="ARBA" id="ARBA00022679"/>
    </source>
</evidence>
<keyword evidence="7" id="KW-0949">S-adenosyl-L-methionine</keyword>
<dbReference type="Gene3D" id="3.30.160.60">
    <property type="entry name" value="Classic Zinc Finger"/>
    <property type="match status" value="5"/>
</dbReference>
<reference evidence="26" key="1">
    <citation type="submission" date="2023-07" db="EMBL/GenBank/DDBJ databases">
        <title>Chromosome-level genome assembly of Artemia franciscana.</title>
        <authorList>
            <person name="Jo E."/>
        </authorList>
    </citation>
    <scope>NUCLEOTIDE SEQUENCE</scope>
    <source>
        <tissue evidence="26">Whole body</tissue>
    </source>
</reference>
<dbReference type="AlphaFoldDB" id="A0AA88HQ79"/>
<evidence type="ECO:0000256" key="18">
    <source>
        <dbReference type="ARBA" id="ARBA00063130"/>
    </source>
</evidence>
<name>A0AA88HQ79_ARTSF</name>
<protein>
    <recommendedName>
        <fullName evidence="19">PR domain zinc finger protein 1</fullName>
    </recommendedName>
    <alternativeName>
        <fullName evidence="20">Beta-interferon gene positive regulatory domain I-binding factor</fullName>
    </alternativeName>
    <alternativeName>
        <fullName evidence="21">PR domain-containing protein 1</fullName>
    </alternativeName>
</protein>
<dbReference type="PROSITE" id="PS50280">
    <property type="entry name" value="SET"/>
    <property type="match status" value="1"/>
</dbReference>
<evidence type="ECO:0000256" key="20">
    <source>
        <dbReference type="ARBA" id="ARBA00078797"/>
    </source>
</evidence>
<evidence type="ECO:0000256" key="12">
    <source>
        <dbReference type="ARBA" id="ARBA00022859"/>
    </source>
</evidence>
<keyword evidence="16" id="KW-0804">Transcription</keyword>
<keyword evidence="11" id="KW-0862">Zinc</keyword>
<feature type="domain" description="C2H2-type" evidence="24">
    <location>
        <begin position="557"/>
        <end position="584"/>
    </location>
</feature>
<dbReference type="FunFam" id="3.30.160.60:FF:000262">
    <property type="entry name" value="PR domain zinc finger protein 1"/>
    <property type="match status" value="1"/>
</dbReference>
<feature type="domain" description="SET" evidence="25">
    <location>
        <begin position="45"/>
        <end position="161"/>
    </location>
</feature>
<keyword evidence="4" id="KW-0399">Innate immunity</keyword>
<evidence type="ECO:0000256" key="16">
    <source>
        <dbReference type="ARBA" id="ARBA00023163"/>
    </source>
</evidence>
<dbReference type="GO" id="GO:0045165">
    <property type="term" value="P:cell fate commitment"/>
    <property type="evidence" value="ECO:0007669"/>
    <property type="project" value="TreeGrafter"/>
</dbReference>
<proteinExistence type="predicted"/>
<dbReference type="EMBL" id="JAVRJZ010000012">
    <property type="protein sequence ID" value="KAK2715945.1"/>
    <property type="molecule type" value="Genomic_DNA"/>
</dbReference>
<dbReference type="InterPro" id="IPR016608">
    <property type="entry name" value="PRDM1"/>
</dbReference>
<evidence type="ECO:0000313" key="27">
    <source>
        <dbReference type="Proteomes" id="UP001187531"/>
    </source>
</evidence>
<sequence>MSTEDNNWDISKFSEEDFERLAVYLVPDTSVPSQIPNRAQATIPRNLALKPSKALNDVLGVWSTDYIPKGTRFGPLVGDVYARDTVPKNANRKYFWRVYKNGQLNHYIDGYDTSKANWMRYVNPAYSSDSQNLIACQYNMQIYFYTIKPIQPNQELLVWYCKEFAQRLNYPVTGELMLKKIRAQTPLLKPQPQPVAVPLYATRDFYEKDIPSPDFTQRDCQTTPTNRSVRSDEGYHSTEYSEDILTPPDDSSDSDGEGNYVIDYSKKSYSALRPLDHEQSDQMDEYRRMGVKVIRSPSRDFSPQRTSPFASPTSTTQRYDEATSAYTNSGYYSPQKGILETVLLRQHTKSDGPEALRQDYYNEVAKREALNDQVPDSQFKKCYSPVSYTEYEQIQHSPDSSSKLVTHSPMRQIQTQPSSTQYIVNHSPQPSSPVNYVPMTPMRADEENFANHLQRGYKTLPYPLTKKDGKMQYECNICSKNFGQLSNLKVHLRTHSGDRPFKCSTCTKSFTQLAHLQKHNLVHTGERPHVCNVCNKRFSSTSNLKTHLRLHSGQKPYACDICPARFTQFVHLKLHKRLHTNERPYSCSSCCKKYISASGLRTHWKTTNCKPCPGDEDIFDRSLSESHYTESPHSNQSLGQLSSCGEESDHDMDSLQICEDFRDDSQ</sequence>
<evidence type="ECO:0000313" key="26">
    <source>
        <dbReference type="EMBL" id="KAK2715945.1"/>
    </source>
</evidence>
<evidence type="ECO:0000256" key="19">
    <source>
        <dbReference type="ARBA" id="ARBA00067594"/>
    </source>
</evidence>
<feature type="compositionally biased region" description="Polar residues" evidence="23">
    <location>
        <begin position="631"/>
        <end position="645"/>
    </location>
</feature>
<dbReference type="FunFam" id="3.30.160.60:FF:000748">
    <property type="entry name" value="PR domain zinc finger protein"/>
    <property type="match status" value="1"/>
</dbReference>
<dbReference type="GO" id="GO:0000978">
    <property type="term" value="F:RNA polymerase II cis-regulatory region sequence-specific DNA binding"/>
    <property type="evidence" value="ECO:0007669"/>
    <property type="project" value="TreeGrafter"/>
</dbReference>
<dbReference type="GO" id="GO:0005737">
    <property type="term" value="C:cytoplasm"/>
    <property type="evidence" value="ECO:0007669"/>
    <property type="project" value="TreeGrafter"/>
</dbReference>
<keyword evidence="13" id="KW-0805">Transcription regulation</keyword>
<dbReference type="FunFam" id="3.30.160.60:FF:000132">
    <property type="entry name" value="PR domain zinc finger protein 1"/>
    <property type="match status" value="1"/>
</dbReference>
<organism evidence="26 27">
    <name type="scientific">Artemia franciscana</name>
    <name type="common">Brine shrimp</name>
    <name type="synonym">Artemia sanfranciscana</name>
    <dbReference type="NCBI Taxonomy" id="6661"/>
    <lineage>
        <taxon>Eukaryota</taxon>
        <taxon>Metazoa</taxon>
        <taxon>Ecdysozoa</taxon>
        <taxon>Arthropoda</taxon>
        <taxon>Crustacea</taxon>
        <taxon>Branchiopoda</taxon>
        <taxon>Anostraca</taxon>
        <taxon>Artemiidae</taxon>
        <taxon>Artemia</taxon>
    </lineage>
</organism>
<dbReference type="InterPro" id="IPR013087">
    <property type="entry name" value="Znf_C2H2_type"/>
</dbReference>
<keyword evidence="27" id="KW-1185">Reference proteome</keyword>
<evidence type="ECO:0000256" key="11">
    <source>
        <dbReference type="ARBA" id="ARBA00022833"/>
    </source>
</evidence>
<evidence type="ECO:0000259" key="24">
    <source>
        <dbReference type="PROSITE" id="PS50157"/>
    </source>
</evidence>
<dbReference type="GO" id="GO:0008757">
    <property type="term" value="F:S-adenosylmethionine-dependent methyltransferase activity"/>
    <property type="evidence" value="ECO:0007669"/>
    <property type="project" value="UniProtKB-ARBA"/>
</dbReference>
<feature type="compositionally biased region" description="Polar residues" evidence="23">
    <location>
        <begin position="214"/>
        <end position="228"/>
    </location>
</feature>
<dbReference type="InterPro" id="IPR044413">
    <property type="entry name" value="PRDM1_PR-SET"/>
</dbReference>
<dbReference type="Gene3D" id="2.170.270.10">
    <property type="entry name" value="SET domain"/>
    <property type="match status" value="1"/>
</dbReference>
<dbReference type="PROSITE" id="PS50157">
    <property type="entry name" value="ZINC_FINGER_C2H2_2"/>
    <property type="match status" value="5"/>
</dbReference>
<dbReference type="PIRSF" id="PIRSF013212">
    <property type="entry name" value="PRDM1"/>
    <property type="match status" value="1"/>
</dbReference>
<dbReference type="PROSITE" id="PS00028">
    <property type="entry name" value="ZINC_FINGER_C2H2_1"/>
    <property type="match status" value="4"/>
</dbReference>
<evidence type="ECO:0000256" key="2">
    <source>
        <dbReference type="ARBA" id="ARBA00022491"/>
    </source>
</evidence>
<dbReference type="InterPro" id="IPR046341">
    <property type="entry name" value="SET_dom_sf"/>
</dbReference>
<evidence type="ECO:0000256" key="13">
    <source>
        <dbReference type="ARBA" id="ARBA00023015"/>
    </source>
</evidence>
<keyword evidence="17" id="KW-0539">Nucleus</keyword>
<dbReference type="SMART" id="SM00355">
    <property type="entry name" value="ZnF_C2H2"/>
    <property type="match status" value="5"/>
</dbReference>
<evidence type="ECO:0000256" key="9">
    <source>
        <dbReference type="ARBA" id="ARBA00022737"/>
    </source>
</evidence>
<comment type="subcellular location">
    <subcellularLocation>
        <location evidence="1">Nucleus</location>
    </subcellularLocation>
</comment>
<dbReference type="GO" id="GO:0008270">
    <property type="term" value="F:zinc ion binding"/>
    <property type="evidence" value="ECO:0007669"/>
    <property type="project" value="UniProtKB-KW"/>
</dbReference>
<feature type="region of interest" description="Disordered" evidence="23">
    <location>
        <begin position="297"/>
        <end position="318"/>
    </location>
</feature>
<dbReference type="SMART" id="SM00317">
    <property type="entry name" value="SET"/>
    <property type="match status" value="1"/>
</dbReference>
<keyword evidence="5" id="KW-0489">Methyltransferase</keyword>
<feature type="domain" description="C2H2-type" evidence="24">
    <location>
        <begin position="585"/>
        <end position="613"/>
    </location>
</feature>
<dbReference type="PANTHER" id="PTHR16515">
    <property type="entry name" value="PR DOMAIN ZINC FINGER PROTEIN"/>
    <property type="match status" value="1"/>
</dbReference>
<dbReference type="CDD" id="cd19187">
    <property type="entry name" value="PR-SET_PRDM1"/>
    <property type="match status" value="1"/>
</dbReference>
<evidence type="ECO:0000256" key="17">
    <source>
        <dbReference type="ARBA" id="ARBA00023242"/>
    </source>
</evidence>
<evidence type="ECO:0000256" key="3">
    <source>
        <dbReference type="ARBA" id="ARBA00022499"/>
    </source>
</evidence>
<keyword evidence="6" id="KW-0808">Transferase</keyword>
<dbReference type="GO" id="GO:0032259">
    <property type="term" value="P:methylation"/>
    <property type="evidence" value="ECO:0007669"/>
    <property type="project" value="UniProtKB-KW"/>
</dbReference>
<dbReference type="FunFam" id="3.30.160.60:FF:000211">
    <property type="entry name" value="PR domain zinc finger protein 1"/>
    <property type="match status" value="1"/>
</dbReference>
<gene>
    <name evidence="26" type="ORF">QYM36_010494</name>
</gene>
<dbReference type="InterPro" id="IPR001214">
    <property type="entry name" value="SET_dom"/>
</dbReference>
<evidence type="ECO:0000256" key="5">
    <source>
        <dbReference type="ARBA" id="ARBA00022603"/>
    </source>
</evidence>
<evidence type="ECO:0000256" key="1">
    <source>
        <dbReference type="ARBA" id="ARBA00004123"/>
    </source>
</evidence>
<dbReference type="EMBL" id="JAVRJZ010000012">
    <property type="protein sequence ID" value="KAK2715947.1"/>
    <property type="molecule type" value="Genomic_DNA"/>
</dbReference>
<keyword evidence="12" id="KW-0391">Immunity</keyword>
<feature type="compositionally biased region" description="Polar residues" evidence="23">
    <location>
        <begin position="299"/>
        <end position="317"/>
    </location>
</feature>
<keyword evidence="3" id="KW-1017">Isopeptide bond</keyword>
<evidence type="ECO:0000256" key="10">
    <source>
        <dbReference type="ARBA" id="ARBA00022771"/>
    </source>
</evidence>
<comment type="subunit">
    <text evidence="18">Interacts with PRMT5. Interacts with FBXO10. Interacts with FBXO11. Interacts with multiple nuclear sumoylation E3 ligases, including CBX4, PIAS1, PIAS2, PIAS3, PIAS4, PML and RNF4, but not RANBP2. Interacts with LDB1, SMARCD3 and SMARCC1. Interacts with EEIG1; following TNFSF11/RANKL stimulation in bone marrow-derived macrophages, the interaction promotes the binding of PRDM1/BLIMP1 to the gene promoter of IRF8.</text>
</comment>
<keyword evidence="15" id="KW-1064">Adaptive immunity</keyword>
<dbReference type="GO" id="GO:0008276">
    <property type="term" value="F:protein methyltransferase activity"/>
    <property type="evidence" value="ECO:0007669"/>
    <property type="project" value="UniProtKB-ARBA"/>
</dbReference>
<comment type="caution">
    <text evidence="26">The sequence shown here is derived from an EMBL/GenBank/DDBJ whole genome shotgun (WGS) entry which is preliminary data.</text>
</comment>
<keyword evidence="2" id="KW-0678">Repressor</keyword>
<evidence type="ECO:0000256" key="22">
    <source>
        <dbReference type="PROSITE-ProRule" id="PRU00042"/>
    </source>
</evidence>
<evidence type="ECO:0000256" key="8">
    <source>
        <dbReference type="ARBA" id="ARBA00022723"/>
    </source>
</evidence>
<feature type="region of interest" description="Disordered" evidence="23">
    <location>
        <begin position="625"/>
        <end position="652"/>
    </location>
</feature>
<dbReference type="Pfam" id="PF21549">
    <property type="entry name" value="PRDM2_PR"/>
    <property type="match status" value="1"/>
</dbReference>
<dbReference type="GO" id="GO:0005634">
    <property type="term" value="C:nucleus"/>
    <property type="evidence" value="ECO:0007669"/>
    <property type="project" value="UniProtKB-SubCell"/>
</dbReference>
<dbReference type="PANTHER" id="PTHR16515:SF59">
    <property type="entry name" value="PR DOMAIN ZINC FINGER PROTEIN 1"/>
    <property type="match status" value="1"/>
</dbReference>
<dbReference type="Pfam" id="PF00096">
    <property type="entry name" value="zf-C2H2"/>
    <property type="match status" value="4"/>
</dbReference>
<dbReference type="GO" id="GO:0001227">
    <property type="term" value="F:DNA-binding transcription repressor activity, RNA polymerase II-specific"/>
    <property type="evidence" value="ECO:0007669"/>
    <property type="project" value="InterPro"/>
</dbReference>
<keyword evidence="9" id="KW-0677">Repeat</keyword>
<dbReference type="EMBL" id="JAVRJZ010000012">
    <property type="protein sequence ID" value="KAK2715948.1"/>
    <property type="molecule type" value="Genomic_DNA"/>
</dbReference>